<proteinExistence type="predicted"/>
<keyword evidence="3" id="KW-1185">Reference proteome</keyword>
<gene>
    <name evidence="2" type="primary">HaOG202730</name>
    <name evidence="2" type="ORF">B5X24_HaOG202730</name>
</gene>
<evidence type="ECO:0000313" key="3">
    <source>
        <dbReference type="Proteomes" id="UP000249218"/>
    </source>
</evidence>
<sequence>MIYTTVSTVRASFADVVSDRRLLHPCSNTSCCATTTHSNLNHNNKQTHSFTSRFPVASPASRRSYCPHRDKV</sequence>
<dbReference type="Proteomes" id="UP000249218">
    <property type="component" value="Unassembled WGS sequence"/>
</dbReference>
<organism evidence="2 3">
    <name type="scientific">Helicoverpa armigera</name>
    <name type="common">Cotton bollworm</name>
    <name type="synonym">Heliothis armigera</name>
    <dbReference type="NCBI Taxonomy" id="29058"/>
    <lineage>
        <taxon>Eukaryota</taxon>
        <taxon>Metazoa</taxon>
        <taxon>Ecdysozoa</taxon>
        <taxon>Arthropoda</taxon>
        <taxon>Hexapoda</taxon>
        <taxon>Insecta</taxon>
        <taxon>Pterygota</taxon>
        <taxon>Neoptera</taxon>
        <taxon>Endopterygota</taxon>
        <taxon>Lepidoptera</taxon>
        <taxon>Glossata</taxon>
        <taxon>Ditrysia</taxon>
        <taxon>Noctuoidea</taxon>
        <taxon>Noctuidae</taxon>
        <taxon>Heliothinae</taxon>
        <taxon>Helicoverpa</taxon>
    </lineage>
</organism>
<dbReference type="EMBL" id="KZ149915">
    <property type="protein sequence ID" value="PZC77988.1"/>
    <property type="molecule type" value="Genomic_DNA"/>
</dbReference>
<dbReference type="AlphaFoldDB" id="A0A2W1BSE6"/>
<evidence type="ECO:0000256" key="1">
    <source>
        <dbReference type="SAM" id="MobiDB-lite"/>
    </source>
</evidence>
<feature type="region of interest" description="Disordered" evidence="1">
    <location>
        <begin position="43"/>
        <end position="72"/>
    </location>
</feature>
<reference evidence="2 3" key="1">
    <citation type="journal article" date="2017" name="BMC Biol.">
        <title>Genomic innovations, transcriptional plasticity and gene loss underlying the evolution and divergence of two highly polyphagous and invasive Helicoverpa pest species.</title>
        <authorList>
            <person name="Pearce S.L."/>
            <person name="Clarke D.F."/>
            <person name="East P.D."/>
            <person name="Elfekih S."/>
            <person name="Gordon K.H."/>
            <person name="Jermiin L.S."/>
            <person name="McGaughran A."/>
            <person name="Oakeshott J.G."/>
            <person name="Papanikolaou A."/>
            <person name="Perera O.P."/>
            <person name="Rane R.V."/>
            <person name="Richards S."/>
            <person name="Tay W.T."/>
            <person name="Walsh T.K."/>
            <person name="Anderson A."/>
            <person name="Anderson C.J."/>
            <person name="Asgari S."/>
            <person name="Board P.G."/>
            <person name="Bretschneider A."/>
            <person name="Campbell P.M."/>
            <person name="Chertemps T."/>
            <person name="Christeller J.T."/>
            <person name="Coppin C.W."/>
            <person name="Downes S.J."/>
            <person name="Duan G."/>
            <person name="Farnsworth C.A."/>
            <person name="Good R.T."/>
            <person name="Han L.B."/>
            <person name="Han Y.C."/>
            <person name="Hatje K."/>
            <person name="Horne I."/>
            <person name="Huang Y.P."/>
            <person name="Hughes D.S."/>
            <person name="Jacquin-Joly E."/>
            <person name="James W."/>
            <person name="Jhangiani S."/>
            <person name="Kollmar M."/>
            <person name="Kuwar S.S."/>
            <person name="Li S."/>
            <person name="Liu N.Y."/>
            <person name="Maibeche M.T."/>
            <person name="Miller J.R."/>
            <person name="Montagne N."/>
            <person name="Perry T."/>
            <person name="Qu J."/>
            <person name="Song S.V."/>
            <person name="Sutton G.G."/>
            <person name="Vogel H."/>
            <person name="Walenz B.P."/>
            <person name="Xu W."/>
            <person name="Zhang H.J."/>
            <person name="Zou Z."/>
            <person name="Batterham P."/>
            <person name="Edwards O.R."/>
            <person name="Feyereisen R."/>
            <person name="Gibbs R.A."/>
            <person name="Heckel D.G."/>
            <person name="McGrath A."/>
            <person name="Robin C."/>
            <person name="Scherer S.E."/>
            <person name="Worley K.C."/>
            <person name="Wu Y.D."/>
        </authorList>
    </citation>
    <scope>NUCLEOTIDE SEQUENCE [LARGE SCALE GENOMIC DNA]</scope>
    <source>
        <strain evidence="2">Harm_GR_Male_#8</strain>
        <tissue evidence="2">Whole organism</tissue>
    </source>
</reference>
<evidence type="ECO:0000313" key="2">
    <source>
        <dbReference type="EMBL" id="PZC77988.1"/>
    </source>
</evidence>
<accession>A0A2W1BSE6</accession>
<feature type="compositionally biased region" description="Polar residues" evidence="1">
    <location>
        <begin position="43"/>
        <end position="52"/>
    </location>
</feature>
<protein>
    <submittedName>
        <fullName evidence="2">Uncharacterized protein</fullName>
    </submittedName>
</protein>
<name>A0A2W1BSE6_HELAM</name>